<protein>
    <submittedName>
        <fullName evidence="2">Condensation domain-containing protein</fullName>
    </submittedName>
</protein>
<feature type="non-terminal residue" evidence="2">
    <location>
        <position position="1"/>
    </location>
</feature>
<dbReference type="EMBL" id="JASJUS010000179">
    <property type="protein sequence ID" value="MDL2082323.1"/>
    <property type="molecule type" value="Genomic_DNA"/>
</dbReference>
<evidence type="ECO:0000259" key="1">
    <source>
        <dbReference type="Pfam" id="PF00668"/>
    </source>
</evidence>
<gene>
    <name evidence="2" type="ORF">QNN03_38590</name>
</gene>
<organism evidence="2 3">
    <name type="scientific">Streptomyces fuscus</name>
    <dbReference type="NCBI Taxonomy" id="3048495"/>
    <lineage>
        <taxon>Bacteria</taxon>
        <taxon>Bacillati</taxon>
        <taxon>Actinomycetota</taxon>
        <taxon>Actinomycetes</taxon>
        <taxon>Kitasatosporales</taxon>
        <taxon>Streptomycetaceae</taxon>
        <taxon>Streptomyces</taxon>
    </lineage>
</organism>
<dbReference type="InterPro" id="IPR023213">
    <property type="entry name" value="CAT-like_dom_sf"/>
</dbReference>
<dbReference type="Pfam" id="PF00668">
    <property type="entry name" value="Condensation"/>
    <property type="match status" value="1"/>
</dbReference>
<dbReference type="RefSeq" id="WP_285437373.1">
    <property type="nucleotide sequence ID" value="NZ_JASJUS010000179.1"/>
</dbReference>
<dbReference type="PANTHER" id="PTHR45398">
    <property type="match status" value="1"/>
</dbReference>
<name>A0ABT7JBR3_9ACTN</name>
<keyword evidence="3" id="KW-1185">Reference proteome</keyword>
<dbReference type="InterPro" id="IPR001242">
    <property type="entry name" value="Condensation_dom"/>
</dbReference>
<evidence type="ECO:0000313" key="3">
    <source>
        <dbReference type="Proteomes" id="UP001241926"/>
    </source>
</evidence>
<evidence type="ECO:0000313" key="2">
    <source>
        <dbReference type="EMBL" id="MDL2082323.1"/>
    </source>
</evidence>
<sequence length="122" mass="13709">VEELAPERDLSRTPLFQVMFILQNAWEETWEFVGLDTELRAPNETAATFDLVMSLQESGNGLSAQLMYSTDLFEAPTMERLAGHFENLLTSVVADPTASLTDLDMLSDTEKHQLVVEWNDTA</sequence>
<proteinExistence type="predicted"/>
<reference evidence="2 3" key="1">
    <citation type="submission" date="2023-05" db="EMBL/GenBank/DDBJ databases">
        <title>Streptomyces fuscus sp. nov., a brown-black pigment producing actinomyces isolated from dry sand of Sea duck farm.</title>
        <authorList>
            <person name="Xie J."/>
            <person name="Shen N."/>
        </authorList>
    </citation>
    <scope>NUCLEOTIDE SEQUENCE [LARGE SCALE GENOMIC DNA]</scope>
    <source>
        <strain evidence="2 3">GXMU-J15</strain>
    </source>
</reference>
<feature type="domain" description="Condensation" evidence="1">
    <location>
        <begin position="2"/>
        <end position="115"/>
    </location>
</feature>
<accession>A0ABT7JBR3</accession>
<dbReference type="PANTHER" id="PTHR45398:SF1">
    <property type="entry name" value="ENZYME, PUTATIVE (JCVI)-RELATED"/>
    <property type="match status" value="1"/>
</dbReference>
<dbReference type="Proteomes" id="UP001241926">
    <property type="component" value="Unassembled WGS sequence"/>
</dbReference>
<dbReference type="SUPFAM" id="SSF52777">
    <property type="entry name" value="CoA-dependent acyltransferases"/>
    <property type="match status" value="1"/>
</dbReference>
<comment type="caution">
    <text evidence="2">The sequence shown here is derived from an EMBL/GenBank/DDBJ whole genome shotgun (WGS) entry which is preliminary data.</text>
</comment>
<dbReference type="Gene3D" id="3.30.559.30">
    <property type="entry name" value="Nonribosomal peptide synthetase, condensation domain"/>
    <property type="match status" value="1"/>
</dbReference>
<feature type="non-terminal residue" evidence="2">
    <location>
        <position position="122"/>
    </location>
</feature>
<dbReference type="Gene3D" id="3.30.559.10">
    <property type="entry name" value="Chloramphenicol acetyltransferase-like domain"/>
    <property type="match status" value="1"/>
</dbReference>